<dbReference type="CDD" id="cd01995">
    <property type="entry name" value="QueC-like"/>
    <property type="match status" value="1"/>
</dbReference>
<keyword evidence="7 11" id="KW-0067">ATP-binding</keyword>
<evidence type="ECO:0000256" key="9">
    <source>
        <dbReference type="ARBA" id="ARBA00039149"/>
    </source>
</evidence>
<dbReference type="GO" id="GO:0008270">
    <property type="term" value="F:zinc ion binding"/>
    <property type="evidence" value="ECO:0007669"/>
    <property type="project" value="UniProtKB-UniRule"/>
</dbReference>
<comment type="caution">
    <text evidence="12">The sequence shown here is derived from an EMBL/GenBank/DDBJ whole genome shotgun (WGS) entry which is preliminary data.</text>
</comment>
<keyword evidence="13" id="KW-1185">Reference proteome</keyword>
<dbReference type="UniPathway" id="UPA00391"/>
<organism evidence="12 13">
    <name type="scientific">Glacieibacterium frigidum</name>
    <dbReference type="NCBI Taxonomy" id="2593303"/>
    <lineage>
        <taxon>Bacteria</taxon>
        <taxon>Pseudomonadati</taxon>
        <taxon>Pseudomonadota</taxon>
        <taxon>Alphaproteobacteria</taxon>
        <taxon>Sphingomonadales</taxon>
        <taxon>Sphingosinicellaceae</taxon>
        <taxon>Glacieibacterium</taxon>
    </lineage>
</organism>
<name>A0A552U8Z4_9SPHN</name>
<dbReference type="InterPro" id="IPR018317">
    <property type="entry name" value="QueC"/>
</dbReference>
<evidence type="ECO:0000313" key="13">
    <source>
        <dbReference type="Proteomes" id="UP000317894"/>
    </source>
</evidence>
<dbReference type="AlphaFoldDB" id="A0A552U8Z4"/>
<dbReference type="EC" id="6.3.4.20" evidence="9 11"/>
<dbReference type="GO" id="GO:0008616">
    <property type="term" value="P:tRNA queuosine(34) biosynthetic process"/>
    <property type="evidence" value="ECO:0007669"/>
    <property type="project" value="UniProtKB-UniRule"/>
</dbReference>
<dbReference type="GO" id="GO:0016879">
    <property type="term" value="F:ligase activity, forming carbon-nitrogen bonds"/>
    <property type="evidence" value="ECO:0007669"/>
    <property type="project" value="UniProtKB-UniRule"/>
</dbReference>
<dbReference type="SUPFAM" id="SSF52402">
    <property type="entry name" value="Adenine nucleotide alpha hydrolases-like"/>
    <property type="match status" value="1"/>
</dbReference>
<keyword evidence="2 11" id="KW-0436">Ligase</keyword>
<comment type="catalytic activity">
    <reaction evidence="10 11">
        <text>7-carboxy-7-carbaguanine + NH4(+) + 2 ATP = 7-cyano-7-carbaguanine + 2 AMP + 2 diphosphate + 2 H(+)</text>
        <dbReference type="Rhea" id="RHEA:27982"/>
        <dbReference type="ChEBI" id="CHEBI:15378"/>
        <dbReference type="ChEBI" id="CHEBI:28938"/>
        <dbReference type="ChEBI" id="CHEBI:30616"/>
        <dbReference type="ChEBI" id="CHEBI:33019"/>
        <dbReference type="ChEBI" id="CHEBI:45075"/>
        <dbReference type="ChEBI" id="CHEBI:61036"/>
        <dbReference type="ChEBI" id="CHEBI:456215"/>
        <dbReference type="EC" id="6.3.4.20"/>
    </reaction>
</comment>
<dbReference type="Proteomes" id="UP000317894">
    <property type="component" value="Unassembled WGS sequence"/>
</dbReference>
<protein>
    <recommendedName>
        <fullName evidence="9 11">7-cyano-7-deazaguanine synthase</fullName>
        <ecNumber evidence="9 11">6.3.4.20</ecNumber>
    </recommendedName>
    <alternativeName>
        <fullName evidence="11">7-cyano-7-carbaguanine synthase</fullName>
    </alternativeName>
    <alternativeName>
        <fullName evidence="11">PreQ(0) synthase</fullName>
    </alternativeName>
    <alternativeName>
        <fullName evidence="11">Queuosine biosynthesis protein QueC</fullName>
    </alternativeName>
</protein>
<keyword evidence="3 11" id="KW-0479">Metal-binding</keyword>
<evidence type="ECO:0000256" key="2">
    <source>
        <dbReference type="ARBA" id="ARBA00022598"/>
    </source>
</evidence>
<evidence type="ECO:0000256" key="6">
    <source>
        <dbReference type="ARBA" id="ARBA00022833"/>
    </source>
</evidence>
<sequence>MPEPPKQPPDLRGTVVAGLWPGAPVPRPSAPFSPVAALSLAALPTRNKAAGLPGPCRRPIAAAVSVSAPLAVVLLSGGLDSTTVAAIARERGFRILALTIDYNQRHRIELDAAARVAAVYAERHIVLPLDLSGFGGSALTDAIDVPKSGVAPGIPVTYVPARNTIFLSVALGWAEAAGARDLFIGVNALDYSGYPDCRPEFVQAFETMANLATKAGVEGDRFAVNTPLAAMTKADIVREGARLGVDFGLTWSCYDPVDGRPCGSCDSCRLRAKGFAEAGVPDPAL</sequence>
<keyword evidence="5 11" id="KW-0671">Queuosine biosynthesis</keyword>
<dbReference type="InterPro" id="IPR014729">
    <property type="entry name" value="Rossmann-like_a/b/a_fold"/>
</dbReference>
<evidence type="ECO:0000256" key="3">
    <source>
        <dbReference type="ARBA" id="ARBA00022723"/>
    </source>
</evidence>
<evidence type="ECO:0000256" key="7">
    <source>
        <dbReference type="ARBA" id="ARBA00022840"/>
    </source>
</evidence>
<evidence type="ECO:0000256" key="8">
    <source>
        <dbReference type="ARBA" id="ARBA00037993"/>
    </source>
</evidence>
<comment type="function">
    <text evidence="11">Catalyzes the ATP-dependent conversion of 7-carboxy-7-deazaguanine (CDG) to 7-cyano-7-deazaguanine (preQ(0)).</text>
</comment>
<proteinExistence type="inferred from homology"/>
<feature type="binding site" evidence="11">
    <location>
        <position position="253"/>
    </location>
    <ligand>
        <name>Zn(2+)</name>
        <dbReference type="ChEBI" id="CHEBI:29105"/>
    </ligand>
</feature>
<dbReference type="NCBIfam" id="TIGR00364">
    <property type="entry name" value="7-cyano-7-deazaguanine synthase QueC"/>
    <property type="match status" value="1"/>
</dbReference>
<comment type="cofactor">
    <cofactor evidence="11">
        <name>Zn(2+)</name>
        <dbReference type="ChEBI" id="CHEBI:29105"/>
    </cofactor>
    <text evidence="11">Binds 1 zinc ion per subunit.</text>
</comment>
<comment type="similarity">
    <text evidence="8 11">Belongs to the QueC family.</text>
</comment>
<dbReference type="Gene3D" id="3.40.50.620">
    <property type="entry name" value="HUPs"/>
    <property type="match status" value="1"/>
</dbReference>
<evidence type="ECO:0000256" key="1">
    <source>
        <dbReference type="ARBA" id="ARBA00005061"/>
    </source>
</evidence>
<feature type="binding site" evidence="11">
    <location>
        <begin position="75"/>
        <end position="85"/>
    </location>
    <ligand>
        <name>ATP</name>
        <dbReference type="ChEBI" id="CHEBI:30616"/>
    </ligand>
</feature>
<dbReference type="PANTHER" id="PTHR42914:SF1">
    <property type="entry name" value="7-CYANO-7-DEAZAGUANINE SYNTHASE"/>
    <property type="match status" value="1"/>
</dbReference>
<evidence type="ECO:0000256" key="5">
    <source>
        <dbReference type="ARBA" id="ARBA00022785"/>
    </source>
</evidence>
<dbReference type="EMBL" id="VJWA01000002">
    <property type="protein sequence ID" value="TRW14697.1"/>
    <property type="molecule type" value="Genomic_DNA"/>
</dbReference>
<feature type="binding site" evidence="11">
    <location>
        <position position="265"/>
    </location>
    <ligand>
        <name>Zn(2+)</name>
        <dbReference type="ChEBI" id="CHEBI:29105"/>
    </ligand>
</feature>
<gene>
    <name evidence="11 12" type="primary">queC</name>
    <name evidence="12" type="ORF">FMM06_13500</name>
</gene>
<dbReference type="GO" id="GO:0005524">
    <property type="term" value="F:ATP binding"/>
    <property type="evidence" value="ECO:0007669"/>
    <property type="project" value="UniProtKB-UniRule"/>
</dbReference>
<evidence type="ECO:0000313" key="12">
    <source>
        <dbReference type="EMBL" id="TRW14697.1"/>
    </source>
</evidence>
<dbReference type="Pfam" id="PF06508">
    <property type="entry name" value="QueC"/>
    <property type="match status" value="1"/>
</dbReference>
<feature type="binding site" evidence="11">
    <location>
        <position position="268"/>
    </location>
    <ligand>
        <name>Zn(2+)</name>
        <dbReference type="ChEBI" id="CHEBI:29105"/>
    </ligand>
</feature>
<comment type="pathway">
    <text evidence="1 11">Purine metabolism; 7-cyano-7-deazaguanine biosynthesis.</text>
</comment>
<reference evidence="12 13" key="1">
    <citation type="submission" date="2019-07" db="EMBL/GenBank/DDBJ databases">
        <title>Novel species isolated from glacier.</title>
        <authorList>
            <person name="Liu Q."/>
            <person name="Xin Y.-H."/>
        </authorList>
    </citation>
    <scope>NUCLEOTIDE SEQUENCE [LARGE SCALE GENOMIC DNA]</scope>
    <source>
        <strain evidence="12 13">LB1R16</strain>
    </source>
</reference>
<keyword evidence="4 11" id="KW-0547">Nucleotide-binding</keyword>
<evidence type="ECO:0000256" key="10">
    <source>
        <dbReference type="ARBA" id="ARBA00047890"/>
    </source>
</evidence>
<feature type="binding site" evidence="11">
    <location>
        <position position="262"/>
    </location>
    <ligand>
        <name>Zn(2+)</name>
        <dbReference type="ChEBI" id="CHEBI:29105"/>
    </ligand>
</feature>
<dbReference type="PANTHER" id="PTHR42914">
    <property type="entry name" value="7-CYANO-7-DEAZAGUANINE SYNTHASE"/>
    <property type="match status" value="1"/>
</dbReference>
<accession>A0A552U8Z4</accession>
<dbReference type="OrthoDB" id="9789567at2"/>
<dbReference type="HAMAP" id="MF_01633">
    <property type="entry name" value="QueC"/>
    <property type="match status" value="1"/>
</dbReference>
<evidence type="ECO:0000256" key="11">
    <source>
        <dbReference type="HAMAP-Rule" id="MF_01633"/>
    </source>
</evidence>
<evidence type="ECO:0000256" key="4">
    <source>
        <dbReference type="ARBA" id="ARBA00022741"/>
    </source>
</evidence>
<keyword evidence="6 11" id="KW-0862">Zinc</keyword>